<accession>A0A4P6XPE9</accession>
<reference evidence="3" key="1">
    <citation type="submission" date="2019-03" db="EMBL/GenBank/DDBJ databases">
        <title>Snf2 controls pulcherriminic acid biosynthesis and connects pigmentation and antifungal activity of the yeast Metschnikowia pulcherrima.</title>
        <authorList>
            <person name="Gore-Lloyd D."/>
            <person name="Sumann I."/>
            <person name="Brachmann A.O."/>
            <person name="Schneeberger K."/>
            <person name="Ortiz-Merino R.A."/>
            <person name="Moreno-Beltran M."/>
            <person name="Schlaefli M."/>
            <person name="Kirner P."/>
            <person name="Santos Kron A."/>
            <person name="Wolfe K.H."/>
            <person name="Piel J."/>
            <person name="Ahrens C.H."/>
            <person name="Henk D."/>
            <person name="Freimoser F.M."/>
        </authorList>
    </citation>
    <scope>NUCLEOTIDE SEQUENCE [LARGE SCALE GENOMIC DNA]</scope>
    <source>
        <strain evidence="3">APC 1.2</strain>
    </source>
</reference>
<evidence type="ECO:0000313" key="3">
    <source>
        <dbReference type="Proteomes" id="UP000292447"/>
    </source>
</evidence>
<dbReference type="EMBL" id="CP034457">
    <property type="protein sequence ID" value="QBM87691.1"/>
    <property type="molecule type" value="Genomic_DNA"/>
</dbReference>
<gene>
    <name evidence="2" type="ORF">METSCH_B08990</name>
</gene>
<organism evidence="2 3">
    <name type="scientific">Metschnikowia aff. pulcherrima</name>
    <dbReference type="NCBI Taxonomy" id="2163413"/>
    <lineage>
        <taxon>Eukaryota</taxon>
        <taxon>Fungi</taxon>
        <taxon>Dikarya</taxon>
        <taxon>Ascomycota</taxon>
        <taxon>Saccharomycotina</taxon>
        <taxon>Pichiomycetes</taxon>
        <taxon>Metschnikowiaceae</taxon>
        <taxon>Metschnikowia</taxon>
    </lineage>
</organism>
<dbReference type="Proteomes" id="UP000292447">
    <property type="component" value="Chromosome II"/>
</dbReference>
<name>A0A4P6XPE9_9ASCO</name>
<keyword evidence="3" id="KW-1185">Reference proteome</keyword>
<evidence type="ECO:0000256" key="1">
    <source>
        <dbReference type="SAM" id="MobiDB-lite"/>
    </source>
</evidence>
<sequence>MTPVTAFESRPDSGNQNHIPNLIGAVQHTRTDNAFAATPETVRANSGENTTDPKTNDSSESIHGTGEFSNPTNTQEERDERSGHGPIMTGSEHGSLEHQPGLHEAITGSIDENNNLVRIFSRYENARENGEIGLFQNQGSTRSARNAHVDTWLQETFDAGQNISFQEYIAEEAEIADVCSSSSDEGEPTLCDFELIREVTREYEITEERAQIMDDLEDLIGRHNREEPQQIHEPNVAETICSLDESIEFEGFSRFFRKLSPSRLKRKVVEWVRKVRAAAKSSGGMFQPDVHVETAFRGTLSSISEATGTIGVSPRVSSQSAADLRMQVLRDNFIHHMAELREARRLANATQRAQRFDVREFSPQVQVSRVAEPEISVQTAEPEISVQASEPEIPVNAAGLRTSMEATEQELSTNEIEPEFKENYVTWIEGFSGFRRTTRKKRTRRSNRRSRRSSGNNTSVPQRVHFGSLPEASQPLIHGSSDSGILEEIASRPTFSVVVSDEVPVFESSSALGTNYGLQIFNSLDEDSHVEEGSIDSEDYDT</sequence>
<proteinExistence type="predicted"/>
<feature type="compositionally biased region" description="Basic residues" evidence="1">
    <location>
        <begin position="437"/>
        <end position="452"/>
    </location>
</feature>
<feature type="compositionally biased region" description="Polar residues" evidence="1">
    <location>
        <begin position="43"/>
        <end position="74"/>
    </location>
</feature>
<feature type="region of interest" description="Disordered" evidence="1">
    <location>
        <begin position="1"/>
        <end position="98"/>
    </location>
</feature>
<evidence type="ECO:0000313" key="2">
    <source>
        <dbReference type="EMBL" id="QBM87691.1"/>
    </source>
</evidence>
<dbReference type="AlphaFoldDB" id="A0A4P6XPE9"/>
<protein>
    <submittedName>
        <fullName evidence="2">Uncharacterized protein</fullName>
    </submittedName>
</protein>
<feature type="region of interest" description="Disordered" evidence="1">
    <location>
        <begin position="437"/>
        <end position="480"/>
    </location>
</feature>